<protein>
    <submittedName>
        <fullName evidence="2">Uncharacterized protein</fullName>
    </submittedName>
</protein>
<dbReference type="EMBL" id="ML977565">
    <property type="protein sequence ID" value="KAF2005010.1"/>
    <property type="molecule type" value="Genomic_DNA"/>
</dbReference>
<feature type="region of interest" description="Disordered" evidence="1">
    <location>
        <begin position="50"/>
        <end position="82"/>
    </location>
</feature>
<accession>A0A6A5WT29</accession>
<evidence type="ECO:0000313" key="3">
    <source>
        <dbReference type="Proteomes" id="UP000799779"/>
    </source>
</evidence>
<dbReference type="AlphaFoldDB" id="A0A6A5WT29"/>
<sequence length="337" mass="37366">MQTERPAPVLSAVPRHVKDFETPKAKQVVSAASVFTNAPHKARAYQVPGAVKGPGKLNDKGRTPISATRGKVGRRSSSSPTKKIISKQVESHPLYVDLVKATNGVRKYNYEKTATKLNETYNGLINQLHNLDVQPVSSSGNSGNSPLRLSLAGQVQRESQGLSEALGETHIRMTGNKSDPGVKLATRFAEFDDTIKEATEKIETLQHEWAITVGKIWQLGCQALGEDVMRDMLLPKGYDVVLKDSTSMNELSQDPEKLRKPKKRVSFREPLPDYFTFKTNLKPLDGLPAVPSEEVKELEKKVDALGATQTKELRAMEKEHQQWFSAKQKKIAQALQD</sequence>
<keyword evidence="3" id="KW-1185">Reference proteome</keyword>
<evidence type="ECO:0000313" key="2">
    <source>
        <dbReference type="EMBL" id="KAF2005010.1"/>
    </source>
</evidence>
<dbReference type="OrthoDB" id="3777651at2759"/>
<organism evidence="2 3">
    <name type="scientific">Amniculicola lignicola CBS 123094</name>
    <dbReference type="NCBI Taxonomy" id="1392246"/>
    <lineage>
        <taxon>Eukaryota</taxon>
        <taxon>Fungi</taxon>
        <taxon>Dikarya</taxon>
        <taxon>Ascomycota</taxon>
        <taxon>Pezizomycotina</taxon>
        <taxon>Dothideomycetes</taxon>
        <taxon>Pleosporomycetidae</taxon>
        <taxon>Pleosporales</taxon>
        <taxon>Amniculicolaceae</taxon>
        <taxon>Amniculicola</taxon>
    </lineage>
</organism>
<proteinExistence type="predicted"/>
<name>A0A6A5WT29_9PLEO</name>
<evidence type="ECO:0000256" key="1">
    <source>
        <dbReference type="SAM" id="MobiDB-lite"/>
    </source>
</evidence>
<reference evidence="2" key="1">
    <citation type="journal article" date="2020" name="Stud. Mycol.">
        <title>101 Dothideomycetes genomes: a test case for predicting lifestyles and emergence of pathogens.</title>
        <authorList>
            <person name="Haridas S."/>
            <person name="Albert R."/>
            <person name="Binder M."/>
            <person name="Bloem J."/>
            <person name="Labutti K."/>
            <person name="Salamov A."/>
            <person name="Andreopoulos B."/>
            <person name="Baker S."/>
            <person name="Barry K."/>
            <person name="Bills G."/>
            <person name="Bluhm B."/>
            <person name="Cannon C."/>
            <person name="Castanera R."/>
            <person name="Culley D."/>
            <person name="Daum C."/>
            <person name="Ezra D."/>
            <person name="Gonzalez J."/>
            <person name="Henrissat B."/>
            <person name="Kuo A."/>
            <person name="Liang C."/>
            <person name="Lipzen A."/>
            <person name="Lutzoni F."/>
            <person name="Magnuson J."/>
            <person name="Mondo S."/>
            <person name="Nolan M."/>
            <person name="Ohm R."/>
            <person name="Pangilinan J."/>
            <person name="Park H.-J."/>
            <person name="Ramirez L."/>
            <person name="Alfaro M."/>
            <person name="Sun H."/>
            <person name="Tritt A."/>
            <person name="Yoshinaga Y."/>
            <person name="Zwiers L.-H."/>
            <person name="Turgeon B."/>
            <person name="Goodwin S."/>
            <person name="Spatafora J."/>
            <person name="Crous P."/>
            <person name="Grigoriev I."/>
        </authorList>
    </citation>
    <scope>NUCLEOTIDE SEQUENCE</scope>
    <source>
        <strain evidence="2">CBS 123094</strain>
    </source>
</reference>
<dbReference type="Proteomes" id="UP000799779">
    <property type="component" value="Unassembled WGS sequence"/>
</dbReference>
<gene>
    <name evidence="2" type="ORF">P154DRAFT_616730</name>
</gene>